<evidence type="ECO:0000259" key="4">
    <source>
        <dbReference type="PROSITE" id="PS50893"/>
    </source>
</evidence>
<protein>
    <submittedName>
        <fullName evidence="5">ABC transporter ATP-binding protein</fullName>
    </submittedName>
</protein>
<dbReference type="InterPro" id="IPR051782">
    <property type="entry name" value="ABC_Transporter_VariousFunc"/>
</dbReference>
<dbReference type="Gene3D" id="3.40.50.300">
    <property type="entry name" value="P-loop containing nucleotide triphosphate hydrolases"/>
    <property type="match status" value="1"/>
</dbReference>
<dbReference type="SUPFAM" id="SSF52540">
    <property type="entry name" value="P-loop containing nucleoside triphosphate hydrolases"/>
    <property type="match status" value="1"/>
</dbReference>
<dbReference type="EMBL" id="QFOT01000185">
    <property type="protein sequence ID" value="PZP53333.1"/>
    <property type="molecule type" value="Genomic_DNA"/>
</dbReference>
<dbReference type="InterPro" id="IPR027417">
    <property type="entry name" value="P-loop_NTPase"/>
</dbReference>
<dbReference type="GO" id="GO:0005524">
    <property type="term" value="F:ATP binding"/>
    <property type="evidence" value="ECO:0007669"/>
    <property type="project" value="UniProtKB-KW"/>
</dbReference>
<dbReference type="AlphaFoldDB" id="A0A2W5FEF1"/>
<dbReference type="PROSITE" id="PS50893">
    <property type="entry name" value="ABC_TRANSPORTER_2"/>
    <property type="match status" value="1"/>
</dbReference>
<evidence type="ECO:0000256" key="3">
    <source>
        <dbReference type="ARBA" id="ARBA00022840"/>
    </source>
</evidence>
<dbReference type="CDD" id="cd03230">
    <property type="entry name" value="ABC_DR_subfamily_A"/>
    <property type="match status" value="1"/>
</dbReference>
<keyword evidence="1" id="KW-0813">Transport</keyword>
<keyword evidence="2" id="KW-0547">Nucleotide-binding</keyword>
<gene>
    <name evidence="5" type="ORF">DI586_11170</name>
</gene>
<dbReference type="InterPro" id="IPR017871">
    <property type="entry name" value="ABC_transporter-like_CS"/>
</dbReference>
<evidence type="ECO:0000256" key="1">
    <source>
        <dbReference type="ARBA" id="ARBA00022448"/>
    </source>
</evidence>
<dbReference type="Pfam" id="PF00005">
    <property type="entry name" value="ABC_tran"/>
    <property type="match status" value="1"/>
</dbReference>
<evidence type="ECO:0000313" key="6">
    <source>
        <dbReference type="Proteomes" id="UP000249739"/>
    </source>
</evidence>
<dbReference type="PANTHER" id="PTHR42939:SF1">
    <property type="entry name" value="ABC TRANSPORTER ATP-BINDING PROTEIN ALBC-RELATED"/>
    <property type="match status" value="1"/>
</dbReference>
<proteinExistence type="predicted"/>
<dbReference type="PROSITE" id="PS00211">
    <property type="entry name" value="ABC_TRANSPORTER_1"/>
    <property type="match status" value="1"/>
</dbReference>
<evidence type="ECO:0000313" key="5">
    <source>
        <dbReference type="EMBL" id="PZP53333.1"/>
    </source>
</evidence>
<name>A0A2W5FEF1_9BACT</name>
<comment type="caution">
    <text evidence="5">The sequence shown here is derived from an EMBL/GenBank/DDBJ whole genome shotgun (WGS) entry which is preliminary data.</text>
</comment>
<organism evidence="5 6">
    <name type="scientific">Micavibrio aeruginosavorus</name>
    <dbReference type="NCBI Taxonomy" id="349221"/>
    <lineage>
        <taxon>Bacteria</taxon>
        <taxon>Pseudomonadati</taxon>
        <taxon>Bdellovibrionota</taxon>
        <taxon>Bdellovibrionia</taxon>
        <taxon>Bdellovibrionales</taxon>
        <taxon>Pseudobdellovibrionaceae</taxon>
        <taxon>Micavibrio</taxon>
    </lineage>
</organism>
<feature type="domain" description="ABC transporter" evidence="4">
    <location>
        <begin position="5"/>
        <end position="233"/>
    </location>
</feature>
<dbReference type="SMART" id="SM00382">
    <property type="entry name" value="AAA"/>
    <property type="match status" value="1"/>
</dbReference>
<dbReference type="InterPro" id="IPR003593">
    <property type="entry name" value="AAA+_ATPase"/>
</dbReference>
<keyword evidence="3 5" id="KW-0067">ATP-binding</keyword>
<dbReference type="Proteomes" id="UP000249739">
    <property type="component" value="Unassembled WGS sequence"/>
</dbReference>
<evidence type="ECO:0000256" key="2">
    <source>
        <dbReference type="ARBA" id="ARBA00022741"/>
    </source>
</evidence>
<reference evidence="5 6" key="1">
    <citation type="submission" date="2017-08" db="EMBL/GenBank/DDBJ databases">
        <title>Infants hospitalized years apart are colonized by the same room-sourced microbial strains.</title>
        <authorList>
            <person name="Brooks B."/>
            <person name="Olm M.R."/>
            <person name="Firek B.A."/>
            <person name="Baker R."/>
            <person name="Thomas B.C."/>
            <person name="Morowitz M.J."/>
            <person name="Banfield J.F."/>
        </authorList>
    </citation>
    <scope>NUCLEOTIDE SEQUENCE [LARGE SCALE GENOMIC DNA]</scope>
    <source>
        <strain evidence="5">S2_006_000_R2_64</strain>
    </source>
</reference>
<dbReference type="PANTHER" id="PTHR42939">
    <property type="entry name" value="ABC TRANSPORTER ATP-BINDING PROTEIN ALBC-RELATED"/>
    <property type="match status" value="1"/>
</dbReference>
<sequence length="249" mass="27052">MDNTVLTVDGLKAAYASKQVLHGLNIDVRKAETYGLIGLNGAGKTTLIKILLGLKDETSGDIAIFGQGRTDKSVKSEISYLPERFDPPWFLTGGEFIKFSAELYGRQVDRVVMEEYAVSLALDPAVLSRKVQTYSKGMRQKLGLIATILTGCSILILDEPMSGLDPLARALVKNILLKVKGEGRTIILSSHILADMDEICDRISVIHNGIIHFAGTPSGFKEEMGEASLEQSFLHIVAREAAMSDRSAA</sequence>
<dbReference type="GO" id="GO:0016887">
    <property type="term" value="F:ATP hydrolysis activity"/>
    <property type="evidence" value="ECO:0007669"/>
    <property type="project" value="InterPro"/>
</dbReference>
<accession>A0A2W5FEF1</accession>
<dbReference type="InterPro" id="IPR003439">
    <property type="entry name" value="ABC_transporter-like_ATP-bd"/>
</dbReference>